<protein>
    <recommendedName>
        <fullName evidence="5">Cation transporter</fullName>
    </recommendedName>
</protein>
<dbReference type="Proteomes" id="UP000012062">
    <property type="component" value="Unassembled WGS sequence"/>
</dbReference>
<gene>
    <name evidence="3" type="ORF">MESS2_1590034</name>
</gene>
<sequence length="60" mass="6169">MAHSHDHGSQGHDHSHAGHVHGSTDKKRVLIAACLTAGFMAVEALGGILTGSAPHGGHYH</sequence>
<proteinExistence type="predicted"/>
<dbReference type="AlphaFoldDB" id="M5EMG6"/>
<feature type="region of interest" description="Disordered" evidence="1">
    <location>
        <begin position="1"/>
        <end position="23"/>
    </location>
</feature>
<evidence type="ECO:0008006" key="5">
    <source>
        <dbReference type="Google" id="ProtNLM"/>
    </source>
</evidence>
<comment type="caution">
    <text evidence="3">The sequence shown here is derived from an EMBL/GenBank/DDBJ whole genome shotgun (WGS) entry which is preliminary data.</text>
</comment>
<name>M5EMG6_9HYPH</name>
<evidence type="ECO:0000313" key="4">
    <source>
        <dbReference type="Proteomes" id="UP000012062"/>
    </source>
</evidence>
<reference evidence="3 4" key="1">
    <citation type="submission" date="2013-02" db="EMBL/GenBank/DDBJ databases">
        <authorList>
            <person name="Genoscope - CEA"/>
        </authorList>
    </citation>
    <scope>NUCLEOTIDE SEQUENCE [LARGE SCALE GENOMIC DNA]</scope>
    <source>
        <strain evidence="3 4">STM 2683</strain>
    </source>
</reference>
<evidence type="ECO:0000256" key="2">
    <source>
        <dbReference type="SAM" id="Phobius"/>
    </source>
</evidence>
<dbReference type="eggNOG" id="COG1230">
    <property type="taxonomic scope" value="Bacteria"/>
</dbReference>
<dbReference type="STRING" id="1297569.MESS2_1590034"/>
<dbReference type="EMBL" id="CAUM01000067">
    <property type="protein sequence ID" value="CCV05527.1"/>
    <property type="molecule type" value="Genomic_DNA"/>
</dbReference>
<accession>M5EMG6</accession>
<keyword evidence="2" id="KW-0472">Membrane</keyword>
<keyword evidence="4" id="KW-1185">Reference proteome</keyword>
<organism evidence="3 4">
    <name type="scientific">Mesorhizobium metallidurans STM 2683</name>
    <dbReference type="NCBI Taxonomy" id="1297569"/>
    <lineage>
        <taxon>Bacteria</taxon>
        <taxon>Pseudomonadati</taxon>
        <taxon>Pseudomonadota</taxon>
        <taxon>Alphaproteobacteria</taxon>
        <taxon>Hyphomicrobiales</taxon>
        <taxon>Phyllobacteriaceae</taxon>
        <taxon>Mesorhizobium</taxon>
    </lineage>
</organism>
<keyword evidence="2" id="KW-1133">Transmembrane helix</keyword>
<evidence type="ECO:0000313" key="3">
    <source>
        <dbReference type="EMBL" id="CCV05527.1"/>
    </source>
</evidence>
<feature type="transmembrane region" description="Helical" evidence="2">
    <location>
        <begin position="29"/>
        <end position="49"/>
    </location>
</feature>
<dbReference type="RefSeq" id="WP_008874475.1">
    <property type="nucleotide sequence ID" value="NZ_CAUM01000067.1"/>
</dbReference>
<evidence type="ECO:0000256" key="1">
    <source>
        <dbReference type="SAM" id="MobiDB-lite"/>
    </source>
</evidence>
<keyword evidence="2" id="KW-0812">Transmembrane</keyword>